<protein>
    <submittedName>
        <fullName evidence="1">Uncharacterized protein</fullName>
    </submittedName>
</protein>
<name>A0A2P2QDI8_RHIMU</name>
<evidence type="ECO:0000313" key="1">
    <source>
        <dbReference type="EMBL" id="MBX65029.1"/>
    </source>
</evidence>
<sequence>MENHCPMFYQSNRTFFPMKVSFHV</sequence>
<accession>A0A2P2QDI8</accession>
<dbReference type="AlphaFoldDB" id="A0A2P2QDI8"/>
<reference evidence="1" key="1">
    <citation type="submission" date="2018-02" db="EMBL/GenBank/DDBJ databases">
        <title>Rhizophora mucronata_Transcriptome.</title>
        <authorList>
            <person name="Meera S.P."/>
            <person name="Sreeshan A."/>
            <person name="Augustine A."/>
        </authorList>
    </citation>
    <scope>NUCLEOTIDE SEQUENCE</scope>
    <source>
        <tissue evidence="1">Leaf</tissue>
    </source>
</reference>
<proteinExistence type="predicted"/>
<dbReference type="EMBL" id="GGEC01084545">
    <property type="protein sequence ID" value="MBX65029.1"/>
    <property type="molecule type" value="Transcribed_RNA"/>
</dbReference>
<organism evidence="1">
    <name type="scientific">Rhizophora mucronata</name>
    <name type="common">Asiatic mangrove</name>
    <dbReference type="NCBI Taxonomy" id="61149"/>
    <lineage>
        <taxon>Eukaryota</taxon>
        <taxon>Viridiplantae</taxon>
        <taxon>Streptophyta</taxon>
        <taxon>Embryophyta</taxon>
        <taxon>Tracheophyta</taxon>
        <taxon>Spermatophyta</taxon>
        <taxon>Magnoliopsida</taxon>
        <taxon>eudicotyledons</taxon>
        <taxon>Gunneridae</taxon>
        <taxon>Pentapetalae</taxon>
        <taxon>rosids</taxon>
        <taxon>fabids</taxon>
        <taxon>Malpighiales</taxon>
        <taxon>Rhizophoraceae</taxon>
        <taxon>Rhizophora</taxon>
    </lineage>
</organism>